<feature type="compositionally biased region" description="Basic and acidic residues" evidence="1">
    <location>
        <begin position="106"/>
        <end position="121"/>
    </location>
</feature>
<evidence type="ECO:0000256" key="1">
    <source>
        <dbReference type="SAM" id="MobiDB-lite"/>
    </source>
</evidence>
<feature type="region of interest" description="Disordered" evidence="1">
    <location>
        <begin position="106"/>
        <end position="145"/>
    </location>
</feature>
<gene>
    <name evidence="2" type="ORF">Q8A67_022983</name>
</gene>
<sequence length="313" mass="35488">MTVLGKLDGVLDTTMKNIPKGEIILLKHEISDKTSPGQIDDELDEAVKNVSRETKGKEILLKDVISDENVPEETEGGEIFPEDVISDTTLPGELVDELDTTIKNVPKETEGEKILPKDPLRDTTLPGKPDSELDKSMKNVPKKAEEEKILPKDAIKDKTLPGKLDVELDKAMKNVPKKAEGEKISPKDAKRDCTPLRHMGYILGELLDELTMAMRDFRKNFEEKQIFLTELQMDGCKHEFFCQAEQEMIKKVSGLPGARFDHFRTDKKLMFYLNMYNKCHVKACKPVDDTHDQIPLNDFLKNLWTCVRTAASF</sequence>
<dbReference type="Proteomes" id="UP001187343">
    <property type="component" value="Unassembled WGS sequence"/>
</dbReference>
<reference evidence="2" key="1">
    <citation type="submission" date="2023-08" db="EMBL/GenBank/DDBJ databases">
        <title>Chromosome-level Genome Assembly of mud carp (Cirrhinus molitorella).</title>
        <authorList>
            <person name="Liu H."/>
        </authorList>
    </citation>
    <scope>NUCLEOTIDE SEQUENCE</scope>
    <source>
        <strain evidence="2">Prfri</strain>
        <tissue evidence="2">Muscle</tissue>
    </source>
</reference>
<dbReference type="AlphaFoldDB" id="A0AA88P8V9"/>
<accession>A0AA88P8V9</accession>
<proteinExistence type="predicted"/>
<evidence type="ECO:0000313" key="2">
    <source>
        <dbReference type="EMBL" id="KAK2873086.1"/>
    </source>
</evidence>
<evidence type="ECO:0000313" key="3">
    <source>
        <dbReference type="Proteomes" id="UP001187343"/>
    </source>
</evidence>
<keyword evidence="3" id="KW-1185">Reference proteome</keyword>
<comment type="caution">
    <text evidence="2">The sequence shown here is derived from an EMBL/GenBank/DDBJ whole genome shotgun (WGS) entry which is preliminary data.</text>
</comment>
<feature type="compositionally biased region" description="Basic and acidic residues" evidence="1">
    <location>
        <begin position="129"/>
        <end position="145"/>
    </location>
</feature>
<name>A0AA88P8V9_9TELE</name>
<organism evidence="2 3">
    <name type="scientific">Cirrhinus molitorella</name>
    <name type="common">mud carp</name>
    <dbReference type="NCBI Taxonomy" id="172907"/>
    <lineage>
        <taxon>Eukaryota</taxon>
        <taxon>Metazoa</taxon>
        <taxon>Chordata</taxon>
        <taxon>Craniata</taxon>
        <taxon>Vertebrata</taxon>
        <taxon>Euteleostomi</taxon>
        <taxon>Actinopterygii</taxon>
        <taxon>Neopterygii</taxon>
        <taxon>Teleostei</taxon>
        <taxon>Ostariophysi</taxon>
        <taxon>Cypriniformes</taxon>
        <taxon>Cyprinidae</taxon>
        <taxon>Labeoninae</taxon>
        <taxon>Labeonini</taxon>
        <taxon>Cirrhinus</taxon>
    </lineage>
</organism>
<protein>
    <submittedName>
        <fullName evidence="2">Uncharacterized protein</fullName>
    </submittedName>
</protein>
<dbReference type="EMBL" id="JAUYZG010000022">
    <property type="protein sequence ID" value="KAK2873086.1"/>
    <property type="molecule type" value="Genomic_DNA"/>
</dbReference>